<sequence>MENSWLSKFLPKDEYREKRMLYFIAESAIILATLLFLFVLLNNYSLYGSSNTGTLALLSLGFIVAYILLRYILSGIEYTEVTSEKRYSKEKKAIINRSFIFLILLIIAYALIDGIPSDITEIFIPLSSAFFIALFMYFVSYTSLKRSFKKNKDILDD</sequence>
<name>A0A845EY31_9BACL</name>
<reference evidence="2 3" key="1">
    <citation type="submission" date="2019-11" db="EMBL/GenBank/DDBJ databases">
        <title>Genome sequences of 17 halophilic strains isolated from different environments.</title>
        <authorList>
            <person name="Furrow R.E."/>
        </authorList>
    </citation>
    <scope>NUCLEOTIDE SEQUENCE [LARGE SCALE GENOMIC DNA]</scope>
    <source>
        <strain evidence="2 3">22506_14_FS</strain>
    </source>
</reference>
<feature type="transmembrane region" description="Helical" evidence="1">
    <location>
        <begin position="94"/>
        <end position="112"/>
    </location>
</feature>
<keyword evidence="1" id="KW-0812">Transmembrane</keyword>
<dbReference type="EMBL" id="WMEY01000002">
    <property type="protein sequence ID" value="MYL63502.1"/>
    <property type="molecule type" value="Genomic_DNA"/>
</dbReference>
<keyword evidence="1" id="KW-1133">Transmembrane helix</keyword>
<proteinExistence type="predicted"/>
<dbReference type="AlphaFoldDB" id="A0A845EY31"/>
<gene>
    <name evidence="2" type="ORF">GLW07_09070</name>
</gene>
<accession>A0A845EY31</accession>
<keyword evidence="1" id="KW-0472">Membrane</keyword>
<comment type="caution">
    <text evidence="2">The sequence shown here is derived from an EMBL/GenBank/DDBJ whole genome shotgun (WGS) entry which is preliminary data.</text>
</comment>
<evidence type="ECO:0000256" key="1">
    <source>
        <dbReference type="SAM" id="Phobius"/>
    </source>
</evidence>
<feature type="transmembrane region" description="Helical" evidence="1">
    <location>
        <begin position="124"/>
        <end position="144"/>
    </location>
</feature>
<feature type="transmembrane region" description="Helical" evidence="1">
    <location>
        <begin position="53"/>
        <end position="73"/>
    </location>
</feature>
<evidence type="ECO:0000313" key="3">
    <source>
        <dbReference type="Proteomes" id="UP000447833"/>
    </source>
</evidence>
<protein>
    <submittedName>
        <fullName evidence="2">DUF3278 domain-containing protein</fullName>
    </submittedName>
</protein>
<dbReference type="RefSeq" id="WP_160919094.1">
    <property type="nucleotide sequence ID" value="NZ_WMEY01000002.1"/>
</dbReference>
<evidence type="ECO:0000313" key="2">
    <source>
        <dbReference type="EMBL" id="MYL63502.1"/>
    </source>
</evidence>
<organism evidence="2 3">
    <name type="scientific">Guptibacillus hwajinpoensis</name>
    <dbReference type="NCBI Taxonomy" id="208199"/>
    <lineage>
        <taxon>Bacteria</taxon>
        <taxon>Bacillati</taxon>
        <taxon>Bacillota</taxon>
        <taxon>Bacilli</taxon>
        <taxon>Bacillales</taxon>
        <taxon>Guptibacillaceae</taxon>
        <taxon>Guptibacillus</taxon>
    </lineage>
</organism>
<dbReference type="Proteomes" id="UP000447833">
    <property type="component" value="Unassembled WGS sequence"/>
</dbReference>
<feature type="transmembrane region" description="Helical" evidence="1">
    <location>
        <begin position="21"/>
        <end position="41"/>
    </location>
</feature>